<dbReference type="PROSITE" id="PS00198">
    <property type="entry name" value="4FE4S_FER_1"/>
    <property type="match status" value="1"/>
</dbReference>
<accession>A0AAQ0LS94</accession>
<evidence type="ECO:0000256" key="2">
    <source>
        <dbReference type="ARBA" id="ARBA00023004"/>
    </source>
</evidence>
<dbReference type="GO" id="GO:0051536">
    <property type="term" value="F:iron-sulfur cluster binding"/>
    <property type="evidence" value="ECO:0007669"/>
    <property type="project" value="UniProtKB-KW"/>
</dbReference>
<feature type="domain" description="4Fe-4S ferredoxin-type" evidence="4">
    <location>
        <begin position="39"/>
        <end position="68"/>
    </location>
</feature>
<name>A0AAQ0LS94_9BACE</name>
<reference evidence="5 6" key="1">
    <citation type="submission" date="2018-08" db="EMBL/GenBank/DDBJ databases">
        <title>A genome reference for cultivated species of the human gut microbiota.</title>
        <authorList>
            <person name="Zou Y."/>
            <person name="Xue W."/>
            <person name="Luo G."/>
        </authorList>
    </citation>
    <scope>NUCLEOTIDE SEQUENCE [LARGE SCALE GENOMIC DNA]</scope>
    <source>
        <strain evidence="5 6">AF19-10AC</strain>
    </source>
</reference>
<feature type="domain" description="4Fe-4S ferredoxin-type" evidence="4">
    <location>
        <begin position="4"/>
        <end position="34"/>
    </location>
</feature>
<dbReference type="Proteomes" id="UP000284772">
    <property type="component" value="Unassembled WGS sequence"/>
</dbReference>
<dbReference type="PANTHER" id="PTHR43193:SF2">
    <property type="entry name" value="POLYFERREDOXIN PROTEIN FWDF"/>
    <property type="match status" value="1"/>
</dbReference>
<dbReference type="InterPro" id="IPR017896">
    <property type="entry name" value="4Fe4S_Fe-S-bd"/>
</dbReference>
<gene>
    <name evidence="5" type="ORF">DWX27_12735</name>
</gene>
<organism evidence="5 6">
    <name type="scientific">Bacteroides intestinalis</name>
    <dbReference type="NCBI Taxonomy" id="329854"/>
    <lineage>
        <taxon>Bacteria</taxon>
        <taxon>Pseudomonadati</taxon>
        <taxon>Bacteroidota</taxon>
        <taxon>Bacteroidia</taxon>
        <taxon>Bacteroidales</taxon>
        <taxon>Bacteroidaceae</taxon>
        <taxon>Bacteroides</taxon>
    </lineage>
</organism>
<dbReference type="Gene3D" id="3.30.70.20">
    <property type="match status" value="1"/>
</dbReference>
<dbReference type="RefSeq" id="WP_118448424.1">
    <property type="nucleotide sequence ID" value="NZ_DAWCKB010000138.1"/>
</dbReference>
<dbReference type="AlphaFoldDB" id="A0AAQ0LS94"/>
<proteinExistence type="predicted"/>
<keyword evidence="1" id="KW-0479">Metal-binding</keyword>
<evidence type="ECO:0000259" key="4">
    <source>
        <dbReference type="PROSITE" id="PS51379"/>
    </source>
</evidence>
<dbReference type="InterPro" id="IPR017900">
    <property type="entry name" value="4Fe4S_Fe_S_CS"/>
</dbReference>
<evidence type="ECO:0000313" key="5">
    <source>
        <dbReference type="EMBL" id="RGT51306.1"/>
    </source>
</evidence>
<evidence type="ECO:0000256" key="1">
    <source>
        <dbReference type="ARBA" id="ARBA00022723"/>
    </source>
</evidence>
<evidence type="ECO:0000256" key="3">
    <source>
        <dbReference type="ARBA" id="ARBA00023014"/>
    </source>
</evidence>
<keyword evidence="3" id="KW-0411">Iron-sulfur</keyword>
<sequence length="381" mass="42789">MKTNSVAIKGKDSCCGCGNCAISCPKNAVRMDLDREGFEYPTVDEKLCINCGKCIKVCPFEVAKNESCFNVLSCYAGFYNIDKEHLSTSSGGAATAISKKIIKTGGIVYGAAYTDNYKSIAIKRIDNVKDLPQLKGSKYAQTYKRDTYLAVKQDLAESKKVLYIGLPCDVAALKKFIKEDHNLYTAELICSGVTSQSTHRQFVEQIEKTTGKKITYFTYRNKDKGWCWPSIQAFSGETLSYNKPWYASLAGYAFKTFMRYSCYNCQFKTYNKVDLTLGDFWGLPKTDPRYNPNGVSAIIVHSEKGAWLMSSLDDFILHDATFEEIRNGNPRLHSCLAKPTNREKFGNVFAEKGLIAACDECRIWKDKIKDLVKDLISIINL</sequence>
<dbReference type="PANTHER" id="PTHR43193">
    <property type="match status" value="1"/>
</dbReference>
<protein>
    <submittedName>
        <fullName evidence="5">4Fe-4S dicluster domain-containing protein</fullName>
    </submittedName>
</protein>
<dbReference type="Pfam" id="PF12838">
    <property type="entry name" value="Fer4_7"/>
    <property type="match status" value="1"/>
</dbReference>
<dbReference type="Pfam" id="PF04432">
    <property type="entry name" value="FrhB_FdhB_C"/>
    <property type="match status" value="1"/>
</dbReference>
<keyword evidence="2" id="KW-0408">Iron</keyword>
<dbReference type="EMBL" id="QRWT01000012">
    <property type="protein sequence ID" value="RGT51306.1"/>
    <property type="molecule type" value="Genomic_DNA"/>
</dbReference>
<comment type="caution">
    <text evidence="5">The sequence shown here is derived from an EMBL/GenBank/DDBJ whole genome shotgun (WGS) entry which is preliminary data.</text>
</comment>
<dbReference type="GO" id="GO:0046872">
    <property type="term" value="F:metal ion binding"/>
    <property type="evidence" value="ECO:0007669"/>
    <property type="project" value="UniProtKB-KW"/>
</dbReference>
<dbReference type="InterPro" id="IPR007525">
    <property type="entry name" value="FrhB_FdhB_C"/>
</dbReference>
<dbReference type="InterPro" id="IPR052977">
    <property type="entry name" value="Polyferredoxin-like_ET"/>
</dbReference>
<evidence type="ECO:0000313" key="6">
    <source>
        <dbReference type="Proteomes" id="UP000284772"/>
    </source>
</evidence>
<dbReference type="PROSITE" id="PS51379">
    <property type="entry name" value="4FE4S_FER_2"/>
    <property type="match status" value="2"/>
</dbReference>
<dbReference type="SUPFAM" id="SSF54862">
    <property type="entry name" value="4Fe-4S ferredoxins"/>
    <property type="match status" value="1"/>
</dbReference>